<evidence type="ECO:0000313" key="3">
    <source>
        <dbReference type="EMBL" id="CAH0560617.1"/>
    </source>
</evidence>
<dbReference type="Proteomes" id="UP001154078">
    <property type="component" value="Chromosome 7"/>
</dbReference>
<dbReference type="GO" id="GO:0005634">
    <property type="term" value="C:nucleus"/>
    <property type="evidence" value="ECO:0007669"/>
    <property type="project" value="TreeGrafter"/>
</dbReference>
<dbReference type="Pfam" id="PF09184">
    <property type="entry name" value="PPP4R2"/>
    <property type="match status" value="1"/>
</dbReference>
<feature type="region of interest" description="Disordered" evidence="2">
    <location>
        <begin position="275"/>
        <end position="384"/>
    </location>
</feature>
<feature type="compositionally biased region" description="Basic and acidic residues" evidence="2">
    <location>
        <begin position="443"/>
        <end position="492"/>
    </location>
</feature>
<feature type="compositionally biased region" description="Polar residues" evidence="2">
    <location>
        <begin position="319"/>
        <end position="337"/>
    </location>
</feature>
<dbReference type="GO" id="GO:0005737">
    <property type="term" value="C:cytoplasm"/>
    <property type="evidence" value="ECO:0007669"/>
    <property type="project" value="TreeGrafter"/>
</dbReference>
<accession>A0A9P0BCN1</accession>
<feature type="compositionally biased region" description="Basic and acidic residues" evidence="2">
    <location>
        <begin position="294"/>
        <end position="317"/>
    </location>
</feature>
<protein>
    <recommendedName>
        <fullName evidence="5">Serine/threonine-protein phosphatase 4 regulatory subunit 2</fullName>
    </recommendedName>
</protein>
<dbReference type="AlphaFoldDB" id="A0A9P0BCN1"/>
<dbReference type="GO" id="GO:0030289">
    <property type="term" value="C:protein phosphatase 4 complex"/>
    <property type="evidence" value="ECO:0007669"/>
    <property type="project" value="InterPro"/>
</dbReference>
<dbReference type="OrthoDB" id="341898at2759"/>
<dbReference type="GO" id="GO:0019888">
    <property type="term" value="F:protein phosphatase regulator activity"/>
    <property type="evidence" value="ECO:0007669"/>
    <property type="project" value="InterPro"/>
</dbReference>
<dbReference type="InterPro" id="IPR015267">
    <property type="entry name" value="PPP4R2"/>
</dbReference>
<feature type="compositionally biased region" description="Basic and acidic residues" evidence="2">
    <location>
        <begin position="423"/>
        <end position="435"/>
    </location>
</feature>
<dbReference type="PANTHER" id="PTHR16487">
    <property type="entry name" value="PPP4R2-RELATED PROTEIN"/>
    <property type="match status" value="1"/>
</dbReference>
<feature type="region of interest" description="Disordered" evidence="2">
    <location>
        <begin position="423"/>
        <end position="492"/>
    </location>
</feature>
<feature type="compositionally biased region" description="Polar residues" evidence="2">
    <location>
        <begin position="370"/>
        <end position="380"/>
    </location>
</feature>
<comment type="similarity">
    <text evidence="1">Belongs to the PPP4R2 family.</text>
</comment>
<proteinExistence type="inferred from homology"/>
<dbReference type="PANTHER" id="PTHR16487:SF0">
    <property type="entry name" value="PROTEIN PHOSPHATASE 4 REGULATORY SUBUNIT 2-RELATED"/>
    <property type="match status" value="1"/>
</dbReference>
<reference evidence="3" key="1">
    <citation type="submission" date="2021-12" db="EMBL/GenBank/DDBJ databases">
        <authorList>
            <person name="King R."/>
        </authorList>
    </citation>
    <scope>NUCLEOTIDE SEQUENCE</scope>
</reference>
<sequence>MENPEELLQSLEEFSKLKPHDIPRELEEYLCFVAKTGDPVYQWGAIKTLFREKLINVITEFYESCASMEIQACPNVEIFNYDSMKNFILEKLDTFVSAPFTVQRICELLTTPRKEYNRIDKYMRALEKNILVVSTTEPGGRQNTKNGEGAMNGIDSEHIPESSHCNNDINVEEMDDATSWQNGNPASEIIESTLNVSDSKNITEEIVSSENKEPESSTIDTVITCQPSEEPTSAEELFVSIKLETECKTAVESETILTEPVSNMPENLQISLEPETLSEETKPENADVPNENTQEAKNETNEAESKEDNQVKDEDRIILTSTDSGIENISPESSTSSPENLQTELETTTEKPPEQLETSSENLEPVTSDIEPNSNTNQLPEKNVNEAVNSEYKKVKKVIDENPLCEIVKDGGESKKLSSFVEEKKETIEANKPEQIESIETLTEEKPLEYNPEPAKEEVQEETKNVEEKETPMDVDSSIDKIEESGDKLDDV</sequence>
<name>A0A9P0BCN1_BRAAE</name>
<organism evidence="3 4">
    <name type="scientific">Brassicogethes aeneus</name>
    <name type="common">Rape pollen beetle</name>
    <name type="synonym">Meligethes aeneus</name>
    <dbReference type="NCBI Taxonomy" id="1431903"/>
    <lineage>
        <taxon>Eukaryota</taxon>
        <taxon>Metazoa</taxon>
        <taxon>Ecdysozoa</taxon>
        <taxon>Arthropoda</taxon>
        <taxon>Hexapoda</taxon>
        <taxon>Insecta</taxon>
        <taxon>Pterygota</taxon>
        <taxon>Neoptera</taxon>
        <taxon>Endopterygota</taxon>
        <taxon>Coleoptera</taxon>
        <taxon>Polyphaga</taxon>
        <taxon>Cucujiformia</taxon>
        <taxon>Nitidulidae</taxon>
        <taxon>Meligethinae</taxon>
        <taxon>Brassicogethes</taxon>
    </lineage>
</organism>
<evidence type="ECO:0000256" key="2">
    <source>
        <dbReference type="SAM" id="MobiDB-lite"/>
    </source>
</evidence>
<evidence type="ECO:0008006" key="5">
    <source>
        <dbReference type="Google" id="ProtNLM"/>
    </source>
</evidence>
<evidence type="ECO:0000256" key="1">
    <source>
        <dbReference type="ARBA" id="ARBA00009207"/>
    </source>
</evidence>
<keyword evidence="4" id="KW-1185">Reference proteome</keyword>
<dbReference type="EMBL" id="OV121138">
    <property type="protein sequence ID" value="CAH0560617.1"/>
    <property type="molecule type" value="Genomic_DNA"/>
</dbReference>
<gene>
    <name evidence="3" type="ORF">MELIAE_LOCUS10347</name>
</gene>
<evidence type="ECO:0000313" key="4">
    <source>
        <dbReference type="Proteomes" id="UP001154078"/>
    </source>
</evidence>